<keyword evidence="2" id="KW-0472">Membrane</keyword>
<evidence type="ECO:0000313" key="4">
    <source>
        <dbReference type="Proteomes" id="UP000608154"/>
    </source>
</evidence>
<evidence type="ECO:0000256" key="1">
    <source>
        <dbReference type="SAM" id="MobiDB-lite"/>
    </source>
</evidence>
<reference evidence="3" key="1">
    <citation type="journal article" date="2014" name="Int. J. Syst. Evol. Microbiol.">
        <title>Complete genome sequence of Corynebacterium casei LMG S-19264T (=DSM 44701T), isolated from a smear-ripened cheese.</title>
        <authorList>
            <consortium name="US DOE Joint Genome Institute (JGI-PGF)"/>
            <person name="Walter F."/>
            <person name="Albersmeier A."/>
            <person name="Kalinowski J."/>
            <person name="Ruckert C."/>
        </authorList>
    </citation>
    <scope>NUCLEOTIDE SEQUENCE</scope>
    <source>
        <strain evidence="3">CGMCC 1.15095</strain>
    </source>
</reference>
<dbReference type="PANTHER" id="PTHR34219:SF1">
    <property type="entry name" value="PEPSY DOMAIN-CONTAINING PROTEIN"/>
    <property type="match status" value="1"/>
</dbReference>
<keyword evidence="2" id="KW-0812">Transmembrane</keyword>
<dbReference type="InterPro" id="IPR005625">
    <property type="entry name" value="PepSY-ass_TM"/>
</dbReference>
<comment type="caution">
    <text evidence="3">The sequence shown here is derived from an EMBL/GenBank/DDBJ whole genome shotgun (WGS) entry which is preliminary data.</text>
</comment>
<name>A0A916X4D9_9SPHN</name>
<keyword evidence="4" id="KW-1185">Reference proteome</keyword>
<feature type="transmembrane region" description="Helical" evidence="2">
    <location>
        <begin position="144"/>
        <end position="165"/>
    </location>
</feature>
<gene>
    <name evidence="3" type="ORF">GCM10011494_08680</name>
</gene>
<dbReference type="Proteomes" id="UP000608154">
    <property type="component" value="Unassembled WGS sequence"/>
</dbReference>
<dbReference type="RefSeq" id="WP_229735949.1">
    <property type="nucleotide sequence ID" value="NZ_BMHK01000004.1"/>
</dbReference>
<feature type="transmembrane region" description="Helical" evidence="2">
    <location>
        <begin position="15"/>
        <end position="39"/>
    </location>
</feature>
<protein>
    <submittedName>
        <fullName evidence="3">Membrane protein</fullName>
    </submittedName>
</protein>
<evidence type="ECO:0000256" key="2">
    <source>
        <dbReference type="SAM" id="Phobius"/>
    </source>
</evidence>
<dbReference type="PANTHER" id="PTHR34219">
    <property type="entry name" value="IRON-REGULATED INNER MEMBRANE PROTEIN-RELATED"/>
    <property type="match status" value="1"/>
</dbReference>
<proteinExistence type="predicted"/>
<feature type="region of interest" description="Disordered" evidence="1">
    <location>
        <begin position="302"/>
        <end position="325"/>
    </location>
</feature>
<feature type="transmembrane region" description="Helical" evidence="2">
    <location>
        <begin position="192"/>
        <end position="216"/>
    </location>
</feature>
<accession>A0A916X4D9</accession>
<sequence length="461" mass="50245">MSARTERWYRAVWRWHFYAGLLCVPFVLWLSVTGGIYLFKPQIESVLYAPYRHVASGGAPMLSPDAIAARAVEAVPGSVLHKYVLPEAADDAVQVLVGSGAKDTRVWVHPQTGEVLYKVAEEGRLMRVVSRLHGELLAGSRGSALVEAAACWTVVMLITGLFLWWPRQTAGRLGGVFWPRLRMGSSVFWRDIHAVTGLWISVGALFLIASGLPWAMAWGDYFREVRQITGTAEGRQDWSAGSAADARERAAADAGTRAMMSEHAEHRGMTMVHMAPEPAALDAVVRRAEGLGFVAPVEVSPPTTHGAPWQVRSQAPNRPKRDSAEVAGDGSLIGVQRFADRHWIDRAVSYGVAIHEGAWRGLANQLVNLAVLLGLVTLSLSSVVLWWRRRPTGMLGAPSSLAPLRHSWALVALVVMLAVLMPLFGASLALAVAAEWALKRAAPRFGGWMGWRGTKALRARP</sequence>
<feature type="transmembrane region" description="Helical" evidence="2">
    <location>
        <begin position="366"/>
        <end position="387"/>
    </location>
</feature>
<dbReference type="AlphaFoldDB" id="A0A916X4D9"/>
<evidence type="ECO:0000313" key="3">
    <source>
        <dbReference type="EMBL" id="GGB92568.1"/>
    </source>
</evidence>
<dbReference type="Pfam" id="PF03929">
    <property type="entry name" value="PepSY_TM"/>
    <property type="match status" value="1"/>
</dbReference>
<organism evidence="3 4">
    <name type="scientific">Novosphingobium endophyticum</name>
    <dbReference type="NCBI Taxonomy" id="1955250"/>
    <lineage>
        <taxon>Bacteria</taxon>
        <taxon>Pseudomonadati</taxon>
        <taxon>Pseudomonadota</taxon>
        <taxon>Alphaproteobacteria</taxon>
        <taxon>Sphingomonadales</taxon>
        <taxon>Sphingomonadaceae</taxon>
        <taxon>Novosphingobium</taxon>
    </lineage>
</organism>
<dbReference type="EMBL" id="BMHK01000004">
    <property type="protein sequence ID" value="GGB92568.1"/>
    <property type="molecule type" value="Genomic_DNA"/>
</dbReference>
<keyword evidence="2" id="KW-1133">Transmembrane helix</keyword>
<reference evidence="3" key="2">
    <citation type="submission" date="2020-09" db="EMBL/GenBank/DDBJ databases">
        <authorList>
            <person name="Sun Q."/>
            <person name="Zhou Y."/>
        </authorList>
    </citation>
    <scope>NUCLEOTIDE SEQUENCE</scope>
    <source>
        <strain evidence="3">CGMCC 1.15095</strain>
    </source>
</reference>
<feature type="transmembrane region" description="Helical" evidence="2">
    <location>
        <begin position="407"/>
        <end position="434"/>
    </location>
</feature>